<evidence type="ECO:0000259" key="4">
    <source>
        <dbReference type="PROSITE" id="PS51350"/>
    </source>
</evidence>
<evidence type="ECO:0000256" key="3">
    <source>
        <dbReference type="ARBA" id="ARBA00022597"/>
    </source>
</evidence>
<evidence type="ECO:0000313" key="5">
    <source>
        <dbReference type="EMBL" id="GAA4246733.1"/>
    </source>
</evidence>
<dbReference type="InterPro" id="IPR035895">
    <property type="entry name" value="HPr-like_sf"/>
</dbReference>
<reference evidence="6" key="1">
    <citation type="journal article" date="2019" name="Int. J. Syst. Evol. Microbiol.">
        <title>The Global Catalogue of Microorganisms (GCM) 10K type strain sequencing project: providing services to taxonomists for standard genome sequencing and annotation.</title>
        <authorList>
            <consortium name="The Broad Institute Genomics Platform"/>
            <consortium name="The Broad Institute Genome Sequencing Center for Infectious Disease"/>
            <person name="Wu L."/>
            <person name="Ma J."/>
        </authorList>
    </citation>
    <scope>NUCLEOTIDE SEQUENCE [LARGE SCALE GENOMIC DNA]</scope>
    <source>
        <strain evidence="6">JCM 17441</strain>
    </source>
</reference>
<keyword evidence="3" id="KW-0762">Sugar transport</keyword>
<dbReference type="PANTHER" id="PTHR33705">
    <property type="entry name" value="PHOSPHOCARRIER PROTEIN HPR"/>
    <property type="match status" value="1"/>
</dbReference>
<proteinExistence type="predicted"/>
<dbReference type="RefSeq" id="WP_345123524.1">
    <property type="nucleotide sequence ID" value="NZ_BAABAT010000003.1"/>
</dbReference>
<comment type="function">
    <text evidence="1">General (non sugar-specific) component of the phosphoenolpyruvate-dependent sugar phosphotransferase system (sugar PTS). This major carbohydrate active-transport system catalyzes the phosphorylation of incoming sugar substrates concomitantly with their translocation across the cell membrane. The phosphoryl group from phosphoenolpyruvate (PEP) is transferred to the phosphoryl carrier protein HPr by enzyme I. Phospho-HPr then transfers it to the PTS EIIA domain.</text>
</comment>
<sequence length="91" mass="9338">MSASSECSVVERAVLLPEDLHARPAGALVRVAARFRSTVEVIFGTKRANARSVLAIMSLNATAGSTVLVRADGDDADEAAAAVVLALSTAQ</sequence>
<dbReference type="PROSITE" id="PS51350">
    <property type="entry name" value="PTS_HPR_DOM"/>
    <property type="match status" value="1"/>
</dbReference>
<comment type="caution">
    <text evidence="5">The sequence shown here is derived from an EMBL/GenBank/DDBJ whole genome shotgun (WGS) entry which is preliminary data.</text>
</comment>
<evidence type="ECO:0000313" key="6">
    <source>
        <dbReference type="Proteomes" id="UP001500620"/>
    </source>
</evidence>
<dbReference type="Proteomes" id="UP001500620">
    <property type="component" value="Unassembled WGS sequence"/>
</dbReference>
<dbReference type="Pfam" id="PF00381">
    <property type="entry name" value="PTS-HPr"/>
    <property type="match status" value="1"/>
</dbReference>
<keyword evidence="3" id="KW-0813">Transport</keyword>
<organism evidence="5 6">
    <name type="scientific">Dactylosporangium darangshiense</name>
    <dbReference type="NCBI Taxonomy" id="579108"/>
    <lineage>
        <taxon>Bacteria</taxon>
        <taxon>Bacillati</taxon>
        <taxon>Actinomycetota</taxon>
        <taxon>Actinomycetes</taxon>
        <taxon>Micromonosporales</taxon>
        <taxon>Micromonosporaceae</taxon>
        <taxon>Dactylosporangium</taxon>
    </lineage>
</organism>
<dbReference type="CDD" id="cd00367">
    <property type="entry name" value="PTS-HPr_like"/>
    <property type="match status" value="1"/>
</dbReference>
<gene>
    <name evidence="5" type="ORF">GCM10022255_019670</name>
</gene>
<dbReference type="SUPFAM" id="SSF55594">
    <property type="entry name" value="HPr-like"/>
    <property type="match status" value="1"/>
</dbReference>
<evidence type="ECO:0000256" key="1">
    <source>
        <dbReference type="ARBA" id="ARBA00003681"/>
    </source>
</evidence>
<dbReference type="NCBIfam" id="TIGR01003">
    <property type="entry name" value="PTS_HPr_family"/>
    <property type="match status" value="1"/>
</dbReference>
<keyword evidence="6" id="KW-1185">Reference proteome</keyword>
<dbReference type="Gene3D" id="3.30.1340.10">
    <property type="entry name" value="HPr-like"/>
    <property type="match status" value="1"/>
</dbReference>
<dbReference type="EMBL" id="BAABAT010000003">
    <property type="protein sequence ID" value="GAA4246733.1"/>
    <property type="molecule type" value="Genomic_DNA"/>
</dbReference>
<dbReference type="InterPro" id="IPR000032">
    <property type="entry name" value="HPr-like"/>
</dbReference>
<protein>
    <recommendedName>
        <fullName evidence="2">Phosphocarrier protein HPr</fullName>
    </recommendedName>
</protein>
<evidence type="ECO:0000256" key="2">
    <source>
        <dbReference type="ARBA" id="ARBA00020422"/>
    </source>
</evidence>
<dbReference type="PRINTS" id="PR00107">
    <property type="entry name" value="PHOSPHOCPHPR"/>
</dbReference>
<feature type="domain" description="HPr" evidence="4">
    <location>
        <begin position="2"/>
        <end position="91"/>
    </location>
</feature>
<dbReference type="InterPro" id="IPR050399">
    <property type="entry name" value="HPr"/>
</dbReference>
<name>A0ABP8D431_9ACTN</name>
<accession>A0ABP8D431</accession>
<dbReference type="PANTHER" id="PTHR33705:SF1">
    <property type="entry name" value="PHOSPHOCARRIER PROTEIN HPR"/>
    <property type="match status" value="1"/>
</dbReference>